<dbReference type="GO" id="GO:0003700">
    <property type="term" value="F:DNA-binding transcription factor activity"/>
    <property type="evidence" value="ECO:0007669"/>
    <property type="project" value="InterPro"/>
</dbReference>
<dbReference type="InterPro" id="IPR036390">
    <property type="entry name" value="WH_DNA-bd_sf"/>
</dbReference>
<dbReference type="Gene3D" id="1.10.10.10">
    <property type="entry name" value="Winged helix-like DNA-binding domain superfamily/Winged helix DNA-binding domain"/>
    <property type="match status" value="1"/>
</dbReference>
<evidence type="ECO:0000313" key="2">
    <source>
        <dbReference type="EMBL" id="RQN02330.1"/>
    </source>
</evidence>
<keyword evidence="3" id="KW-1185">Reference proteome</keyword>
<dbReference type="PROSITE" id="PS50995">
    <property type="entry name" value="HTH_MARR_2"/>
    <property type="match status" value="1"/>
</dbReference>
<dbReference type="PANTHER" id="PTHR33164:SF99">
    <property type="entry name" value="MARR FAMILY REGULATORY PROTEIN"/>
    <property type="match status" value="1"/>
</dbReference>
<feature type="domain" description="HTH marR-type" evidence="1">
    <location>
        <begin position="1"/>
        <end position="148"/>
    </location>
</feature>
<gene>
    <name evidence="2" type="ORF">EHW97_13830</name>
</gene>
<dbReference type="Pfam" id="PF12802">
    <property type="entry name" value="MarR_2"/>
    <property type="match status" value="1"/>
</dbReference>
<dbReference type="RefSeq" id="WP_124237762.1">
    <property type="nucleotide sequence ID" value="NZ_JBHUFI010000017.1"/>
</dbReference>
<evidence type="ECO:0000259" key="1">
    <source>
        <dbReference type="PROSITE" id="PS50995"/>
    </source>
</evidence>
<protein>
    <submittedName>
        <fullName evidence="2">MarR family transcriptional regulator</fullName>
    </submittedName>
</protein>
<name>A0A3N6W4D4_9ACTN</name>
<dbReference type="PRINTS" id="PR00598">
    <property type="entry name" value="HTHMARR"/>
</dbReference>
<dbReference type="SUPFAM" id="SSF46785">
    <property type="entry name" value="Winged helix' DNA-binding domain"/>
    <property type="match status" value="1"/>
</dbReference>
<evidence type="ECO:0000313" key="3">
    <source>
        <dbReference type="Proteomes" id="UP000275225"/>
    </source>
</evidence>
<reference evidence="2 3" key="1">
    <citation type="submission" date="2018-11" db="EMBL/GenBank/DDBJ databases">
        <authorList>
            <person name="Li F."/>
        </authorList>
    </citation>
    <scope>NUCLEOTIDE SEQUENCE [LARGE SCALE GENOMIC DNA]</scope>
    <source>
        <strain evidence="2 3">YS17T</strain>
    </source>
</reference>
<sequence length="180" mass="20231">MDDDTRWLGGGEADAWLGLVAVMELLPVALDSQLTRDARLTFFEFLTLAQLAEVPEREMRLTDLAAGTNASLPRISRVVARLERDGLIERRHNESDARARNVRLTEMGRDKLAEASPRHIGLVNQHFTDVLSREQITQLTAICDRIIGSLDPERRVFAETFRGRSGRPGLSRPVATREND</sequence>
<dbReference type="InterPro" id="IPR036388">
    <property type="entry name" value="WH-like_DNA-bd_sf"/>
</dbReference>
<accession>A0A3N6W4D4</accession>
<dbReference type="EMBL" id="RQJX01000022">
    <property type="protein sequence ID" value="RQN02330.1"/>
    <property type="molecule type" value="Genomic_DNA"/>
</dbReference>
<comment type="caution">
    <text evidence="2">The sequence shown here is derived from an EMBL/GenBank/DDBJ whole genome shotgun (WGS) entry which is preliminary data.</text>
</comment>
<organism evidence="2 3">
    <name type="scientific">Aeromicrobium camelliae</name>
    <dbReference type="NCBI Taxonomy" id="1538144"/>
    <lineage>
        <taxon>Bacteria</taxon>
        <taxon>Bacillati</taxon>
        <taxon>Actinomycetota</taxon>
        <taxon>Actinomycetes</taxon>
        <taxon>Propionibacteriales</taxon>
        <taxon>Nocardioidaceae</taxon>
        <taxon>Aeromicrobium</taxon>
    </lineage>
</organism>
<dbReference type="InterPro" id="IPR039422">
    <property type="entry name" value="MarR/SlyA-like"/>
</dbReference>
<dbReference type="OrthoDB" id="3526267at2"/>
<dbReference type="GO" id="GO:0006950">
    <property type="term" value="P:response to stress"/>
    <property type="evidence" value="ECO:0007669"/>
    <property type="project" value="TreeGrafter"/>
</dbReference>
<dbReference type="SMART" id="SM00347">
    <property type="entry name" value="HTH_MARR"/>
    <property type="match status" value="1"/>
</dbReference>
<dbReference type="AlphaFoldDB" id="A0A3N6W4D4"/>
<dbReference type="InterPro" id="IPR000835">
    <property type="entry name" value="HTH_MarR-typ"/>
</dbReference>
<dbReference type="PANTHER" id="PTHR33164">
    <property type="entry name" value="TRANSCRIPTIONAL REGULATOR, MARR FAMILY"/>
    <property type="match status" value="1"/>
</dbReference>
<proteinExistence type="predicted"/>
<dbReference type="Proteomes" id="UP000275225">
    <property type="component" value="Unassembled WGS sequence"/>
</dbReference>